<keyword evidence="3" id="KW-0732">Signal</keyword>
<keyword evidence="7" id="KW-0449">Lipoprotein</keyword>
<dbReference type="AlphaFoldDB" id="A0A386PPZ6"/>
<dbReference type="InterPro" id="IPR004983">
    <property type="entry name" value="Mlp"/>
</dbReference>
<evidence type="ECO:0000256" key="2">
    <source>
        <dbReference type="ARBA" id="ARBA00008380"/>
    </source>
</evidence>
<dbReference type="RefSeq" id="WP_120104739.1">
    <property type="nucleotide sequence ID" value="NZ_CP028885.1"/>
</dbReference>
<dbReference type="Pfam" id="PF03304">
    <property type="entry name" value="Mlp"/>
    <property type="match status" value="1"/>
</dbReference>
<dbReference type="Proteomes" id="UP000275571">
    <property type="component" value="Plasmid lp129"/>
</dbReference>
<dbReference type="OrthoDB" id="351325at2"/>
<evidence type="ECO:0000256" key="8">
    <source>
        <dbReference type="ARBA" id="ARBA00046007"/>
    </source>
</evidence>
<keyword evidence="10" id="KW-1185">Reference proteome</keyword>
<evidence type="ECO:0000256" key="6">
    <source>
        <dbReference type="ARBA" id="ARBA00023237"/>
    </source>
</evidence>
<evidence type="ECO:0000256" key="5">
    <source>
        <dbReference type="ARBA" id="ARBA00023139"/>
    </source>
</evidence>
<keyword evidence="4" id="KW-0472">Membrane</keyword>
<accession>A0A386PPZ6</accession>
<comment type="subcellular location">
    <subcellularLocation>
        <location evidence="1">Cell outer membrane</location>
        <topology evidence="1">Lipid-anchor</topology>
    </subcellularLocation>
</comment>
<dbReference type="PROSITE" id="PS51257">
    <property type="entry name" value="PROKAR_LIPOPROTEIN"/>
    <property type="match status" value="1"/>
</dbReference>
<evidence type="ECO:0008006" key="11">
    <source>
        <dbReference type="Google" id="ProtNLM"/>
    </source>
</evidence>
<name>A0A386PPZ6_9SPIR</name>
<evidence type="ECO:0000256" key="1">
    <source>
        <dbReference type="ARBA" id="ARBA00004459"/>
    </source>
</evidence>
<geneLocation type="plasmid" evidence="9 10">
    <name>lp129</name>
</geneLocation>
<evidence type="ECO:0000256" key="3">
    <source>
        <dbReference type="ARBA" id="ARBA00022729"/>
    </source>
</evidence>
<gene>
    <name evidence="9" type="ORF">DB313_04795</name>
</gene>
<evidence type="ECO:0000313" key="9">
    <source>
        <dbReference type="EMBL" id="AYE36820.1"/>
    </source>
</evidence>
<proteinExistence type="inferred from homology"/>
<organism evidence="9 10">
    <name type="scientific">Borrelia turcica IST7</name>
    <dbReference type="NCBI Taxonomy" id="1104446"/>
    <lineage>
        <taxon>Bacteria</taxon>
        <taxon>Pseudomonadati</taxon>
        <taxon>Spirochaetota</taxon>
        <taxon>Spirochaetia</taxon>
        <taxon>Spirochaetales</taxon>
        <taxon>Borreliaceae</taxon>
        <taxon>Borrelia</taxon>
    </lineage>
</organism>
<reference evidence="9 10" key="1">
    <citation type="journal article" date="2018" name="Infect. Genet. Evol.">
        <title>Genome-wide analysis of Borrelia turcica and 'Candidatus Borrelia tachyglossi' shows relapsing fever-like genomes with unique genomic links to Lyme disease Borrelia.</title>
        <authorList>
            <person name="Gofton A.W."/>
            <person name="Margos G."/>
            <person name="Fingerle V."/>
            <person name="Hepner S."/>
            <person name="Loh S.M."/>
            <person name="Ryan U."/>
            <person name="Irwin P."/>
            <person name="Oskam C.L."/>
        </authorList>
    </citation>
    <scope>NUCLEOTIDE SEQUENCE [LARGE SCALE GENOMIC DNA]</scope>
    <source>
        <strain evidence="9 10">IST7</strain>
        <plasmid evidence="9">lp129</plasmid>
    </source>
</reference>
<keyword evidence="6" id="KW-0998">Cell outer membrane</keyword>
<sequence>MGRVKYVVVFLLLLVVGCKQYNGEVENKSEGLKAKIGDGVIEEGEGKDEVKKTAEETLREKLNDKQKKGLNFLKEALGDEAKLNKLLGLEESKVIEALEHIQKQLDSCASKNHVQEGQSSPQDTFKTLIKAYFDGDSATLDNVKTNVVSTCDANGS</sequence>
<evidence type="ECO:0000256" key="7">
    <source>
        <dbReference type="ARBA" id="ARBA00023288"/>
    </source>
</evidence>
<comment type="function">
    <text evidence="8">An outer membrane protein that may participate in pathogenesis. Some human Lyme disease patients have antibodies against this protein. The Mlp proteins probably undergo intragenic recombination, generating new alleles.</text>
</comment>
<comment type="similarity">
    <text evidence="2">Belongs to the Multicopy lipoprotein (Mlp) family.</text>
</comment>
<evidence type="ECO:0000256" key="4">
    <source>
        <dbReference type="ARBA" id="ARBA00023136"/>
    </source>
</evidence>
<keyword evidence="5" id="KW-0564">Palmitate</keyword>
<dbReference type="KEGG" id="btur:DB313_04795"/>
<protein>
    <recommendedName>
        <fullName evidence="11">Mlp family lipoprotein</fullName>
    </recommendedName>
</protein>
<evidence type="ECO:0000313" key="10">
    <source>
        <dbReference type="Proteomes" id="UP000275571"/>
    </source>
</evidence>
<dbReference type="EMBL" id="CP028885">
    <property type="protein sequence ID" value="AYE36820.1"/>
    <property type="molecule type" value="Genomic_DNA"/>
</dbReference>
<dbReference type="GO" id="GO:0009279">
    <property type="term" value="C:cell outer membrane"/>
    <property type="evidence" value="ECO:0007669"/>
    <property type="project" value="UniProtKB-SubCell"/>
</dbReference>
<keyword evidence="9" id="KW-0614">Plasmid</keyword>